<evidence type="ECO:0000313" key="3">
    <source>
        <dbReference type="EMBL" id="SHK58550.1"/>
    </source>
</evidence>
<name>A0A1M6TNN8_9FIRM</name>
<dbReference type="GO" id="GO:1990904">
    <property type="term" value="C:ribonucleoprotein complex"/>
    <property type="evidence" value="ECO:0007669"/>
    <property type="project" value="UniProtKB-KW"/>
</dbReference>
<dbReference type="CDD" id="cd06088">
    <property type="entry name" value="KOW_RPL14"/>
    <property type="match status" value="1"/>
</dbReference>
<protein>
    <recommendedName>
        <fullName evidence="5">Ribosomal protein L14E/L6E/L27E</fullName>
    </recommendedName>
</protein>
<evidence type="ECO:0000256" key="2">
    <source>
        <dbReference type="ARBA" id="ARBA00023274"/>
    </source>
</evidence>
<accession>A0A1M6TNN8</accession>
<dbReference type="SUPFAM" id="SSF50104">
    <property type="entry name" value="Translation proteins SH3-like domain"/>
    <property type="match status" value="1"/>
</dbReference>
<evidence type="ECO:0000256" key="1">
    <source>
        <dbReference type="ARBA" id="ARBA00022980"/>
    </source>
</evidence>
<dbReference type="GO" id="GO:0005840">
    <property type="term" value="C:ribosome"/>
    <property type="evidence" value="ECO:0007669"/>
    <property type="project" value="UniProtKB-KW"/>
</dbReference>
<evidence type="ECO:0000313" key="4">
    <source>
        <dbReference type="Proteomes" id="UP000183975"/>
    </source>
</evidence>
<dbReference type="RefSeq" id="WP_022253555.1">
    <property type="nucleotide sequence ID" value="NZ_FRAH01000034.1"/>
</dbReference>
<proteinExistence type="predicted"/>
<keyword evidence="2" id="KW-0687">Ribonucleoprotein</keyword>
<keyword evidence="4" id="KW-1185">Reference proteome</keyword>
<evidence type="ECO:0008006" key="5">
    <source>
        <dbReference type="Google" id="ProtNLM"/>
    </source>
</evidence>
<dbReference type="OrthoDB" id="1683515at2"/>
<dbReference type="InterPro" id="IPR041985">
    <property type="entry name" value="Ribosomal_eL14_KOW"/>
</dbReference>
<dbReference type="Proteomes" id="UP000183975">
    <property type="component" value="Unassembled WGS sequence"/>
</dbReference>
<dbReference type="InterPro" id="IPR008991">
    <property type="entry name" value="Translation_prot_SH3-like_sf"/>
</dbReference>
<keyword evidence="1" id="KW-0689">Ribosomal protein</keyword>
<dbReference type="EMBL" id="FRAH01000034">
    <property type="protein sequence ID" value="SHK58550.1"/>
    <property type="molecule type" value="Genomic_DNA"/>
</dbReference>
<dbReference type="GeneID" id="78177404"/>
<gene>
    <name evidence="3" type="ORF">SAMN02745138_01984</name>
</gene>
<dbReference type="AlphaFoldDB" id="A0A1M6TNN8"/>
<organism evidence="3 4">
    <name type="scientific">Anaerotignum lactatifermentans DSM 14214</name>
    <dbReference type="NCBI Taxonomy" id="1121323"/>
    <lineage>
        <taxon>Bacteria</taxon>
        <taxon>Bacillati</taxon>
        <taxon>Bacillota</taxon>
        <taxon>Clostridia</taxon>
        <taxon>Lachnospirales</taxon>
        <taxon>Anaerotignaceae</taxon>
        <taxon>Anaerotignum</taxon>
    </lineage>
</organism>
<sequence>MEYQSGQVVYSKSGHDKGDTLMVLFVEGAYVYLADGKRRKIEKPKRKKMIHVQPTGYVDTVLADKLAEGAYVLDADIAKAIKKYKKLAET</sequence>
<reference evidence="3 4" key="1">
    <citation type="submission" date="2016-11" db="EMBL/GenBank/DDBJ databases">
        <authorList>
            <person name="Jaros S."/>
            <person name="Januszkiewicz K."/>
            <person name="Wedrychowicz H."/>
        </authorList>
    </citation>
    <scope>NUCLEOTIDE SEQUENCE [LARGE SCALE GENOMIC DNA]</scope>
    <source>
        <strain evidence="3 4">DSM 14214</strain>
    </source>
</reference>